<evidence type="ECO:0000313" key="3">
    <source>
        <dbReference type="Proteomes" id="UP000615760"/>
    </source>
</evidence>
<dbReference type="InterPro" id="IPR037523">
    <property type="entry name" value="VOC_core"/>
</dbReference>
<dbReference type="PROSITE" id="PS51819">
    <property type="entry name" value="VOC"/>
    <property type="match status" value="1"/>
</dbReference>
<organism evidence="2 3">
    <name type="scientific">Flavobacterium suaedae</name>
    <dbReference type="NCBI Taxonomy" id="1767027"/>
    <lineage>
        <taxon>Bacteria</taxon>
        <taxon>Pseudomonadati</taxon>
        <taxon>Bacteroidota</taxon>
        <taxon>Flavobacteriia</taxon>
        <taxon>Flavobacteriales</taxon>
        <taxon>Flavobacteriaceae</taxon>
        <taxon>Flavobacterium</taxon>
    </lineage>
</organism>
<protein>
    <submittedName>
        <fullName evidence="2">Bleomycin resistance family protein</fullName>
    </submittedName>
</protein>
<dbReference type="Gene3D" id="3.10.180.10">
    <property type="entry name" value="2,3-Dihydroxybiphenyl 1,2-Dioxygenase, domain 1"/>
    <property type="match status" value="1"/>
</dbReference>
<dbReference type="InterPro" id="IPR004360">
    <property type="entry name" value="Glyas_Fos-R_dOase_dom"/>
</dbReference>
<accession>A0ABQ1K1G0</accession>
<reference evidence="3" key="1">
    <citation type="journal article" date="2019" name="Int. J. Syst. Evol. Microbiol.">
        <title>The Global Catalogue of Microorganisms (GCM) 10K type strain sequencing project: providing services to taxonomists for standard genome sequencing and annotation.</title>
        <authorList>
            <consortium name="The Broad Institute Genomics Platform"/>
            <consortium name="The Broad Institute Genome Sequencing Center for Infectious Disease"/>
            <person name="Wu L."/>
            <person name="Ma J."/>
        </authorList>
    </citation>
    <scope>NUCLEOTIDE SEQUENCE [LARGE SCALE GENOMIC DNA]</scope>
    <source>
        <strain evidence="3">CGMCC 1.15461</strain>
    </source>
</reference>
<evidence type="ECO:0000259" key="1">
    <source>
        <dbReference type="PROSITE" id="PS51819"/>
    </source>
</evidence>
<comment type="caution">
    <text evidence="2">The sequence shown here is derived from an EMBL/GenBank/DDBJ whole genome shotgun (WGS) entry which is preliminary data.</text>
</comment>
<proteinExistence type="predicted"/>
<name>A0ABQ1K1G0_9FLAO</name>
<feature type="domain" description="VOC" evidence="1">
    <location>
        <begin position="2"/>
        <end position="138"/>
    </location>
</feature>
<keyword evidence="3" id="KW-1185">Reference proteome</keyword>
<dbReference type="InterPro" id="IPR029068">
    <property type="entry name" value="Glyas_Bleomycin-R_OHBP_Dase"/>
</dbReference>
<dbReference type="SUPFAM" id="SSF54593">
    <property type="entry name" value="Glyoxalase/Bleomycin resistance protein/Dihydroxybiphenyl dioxygenase"/>
    <property type="match status" value="1"/>
</dbReference>
<gene>
    <name evidence="2" type="ORF">GCM10007424_21830</name>
</gene>
<dbReference type="EMBL" id="BMJE01000005">
    <property type="protein sequence ID" value="GGB81365.1"/>
    <property type="molecule type" value="Genomic_DNA"/>
</dbReference>
<evidence type="ECO:0000313" key="2">
    <source>
        <dbReference type="EMBL" id="GGB81365.1"/>
    </source>
</evidence>
<dbReference type="RefSeq" id="WP_188621325.1">
    <property type="nucleotide sequence ID" value="NZ_BMJE01000005.1"/>
</dbReference>
<sequence length="140" mass="16029">MKISKLTPNLEVSDIKDTVAFYLDILGFNLVMAVPHSQDSMDQKFSPEKEYVYAMVQKDNVEIMFQRSDSFKNDVVFAENLPIGASVSFYMDVEGIAELYEDLKNKGQAMTVLKTSWYGMKEFYMKDPNGYILGFAEKSE</sequence>
<dbReference type="Proteomes" id="UP000615760">
    <property type="component" value="Unassembled WGS sequence"/>
</dbReference>
<dbReference type="Pfam" id="PF00903">
    <property type="entry name" value="Glyoxalase"/>
    <property type="match status" value="1"/>
</dbReference>